<feature type="compositionally biased region" description="Low complexity" evidence="3">
    <location>
        <begin position="1"/>
        <end position="13"/>
    </location>
</feature>
<dbReference type="OrthoDB" id="340227at2759"/>
<dbReference type="InterPro" id="IPR036388">
    <property type="entry name" value="WH-like_DNA-bd_sf"/>
</dbReference>
<dbReference type="PANTHER" id="PTHR22792">
    <property type="entry name" value="LUPUS LA PROTEIN-RELATED"/>
    <property type="match status" value="1"/>
</dbReference>
<feature type="compositionally biased region" description="Low complexity" evidence="3">
    <location>
        <begin position="21"/>
        <end position="38"/>
    </location>
</feature>
<dbReference type="SMART" id="SM00715">
    <property type="entry name" value="LA"/>
    <property type="match status" value="1"/>
</dbReference>
<evidence type="ECO:0000256" key="2">
    <source>
        <dbReference type="PROSITE-ProRule" id="PRU00332"/>
    </source>
</evidence>
<accession>A0A168B4W4</accession>
<dbReference type="CDD" id="cd07323">
    <property type="entry name" value="LAM"/>
    <property type="match status" value="1"/>
</dbReference>
<keyword evidence="1 2" id="KW-0694">RNA-binding</keyword>
<dbReference type="STRING" id="1081109.A0A168B4W4"/>
<dbReference type="GO" id="GO:0045727">
    <property type="term" value="P:positive regulation of translation"/>
    <property type="evidence" value="ECO:0007669"/>
    <property type="project" value="TreeGrafter"/>
</dbReference>
<feature type="domain" description="HTH La-type RNA-binding" evidence="4">
    <location>
        <begin position="570"/>
        <end position="668"/>
    </location>
</feature>
<feature type="region of interest" description="Disordered" evidence="3">
    <location>
        <begin position="769"/>
        <end position="790"/>
    </location>
</feature>
<feature type="compositionally biased region" description="Basic and acidic residues" evidence="3">
    <location>
        <begin position="453"/>
        <end position="463"/>
    </location>
</feature>
<dbReference type="GO" id="GO:0010494">
    <property type="term" value="C:cytoplasmic stress granule"/>
    <property type="evidence" value="ECO:0007669"/>
    <property type="project" value="TreeGrafter"/>
</dbReference>
<dbReference type="SUPFAM" id="SSF46785">
    <property type="entry name" value="Winged helix' DNA-binding domain"/>
    <property type="match status" value="1"/>
</dbReference>
<evidence type="ECO:0000259" key="4">
    <source>
        <dbReference type="PROSITE" id="PS50961"/>
    </source>
</evidence>
<feature type="compositionally biased region" description="Basic and acidic residues" evidence="3">
    <location>
        <begin position="413"/>
        <end position="434"/>
    </location>
</feature>
<dbReference type="PANTHER" id="PTHR22792:SF132">
    <property type="entry name" value="LA-RELATED PROTEIN 1"/>
    <property type="match status" value="1"/>
</dbReference>
<dbReference type="Pfam" id="PF05383">
    <property type="entry name" value="La"/>
    <property type="match status" value="1"/>
</dbReference>
<feature type="compositionally biased region" description="Basic and acidic residues" evidence="3">
    <location>
        <begin position="56"/>
        <end position="76"/>
    </location>
</feature>
<dbReference type="GO" id="GO:0005829">
    <property type="term" value="C:cytosol"/>
    <property type="evidence" value="ECO:0007669"/>
    <property type="project" value="TreeGrafter"/>
</dbReference>
<sequence>MAAASTFSYAQAAKGQSTSASITSPTLPSQPQSQSTPPAAGGSNSEDAIESSHGIRASEPRAAEPRAHIGLEKQDVDSTVGSESDIRSETTHERRPESRRDDDSGRLDRPWRRAEKGTRSSSTATRSVDEQESRRSRKGKKPKAVPEKSQTSDPASEMDKAQEEVQEMPKKELSEAPIPVVNVWHQRKELQSKANPSPSEPVLNGITPDAETKKPVKETTLIASTPANKETNVSNGIKPNRKASDPGRSDRNGSKGSRVLDKDGKTDMPPSVDDAASWPTPKTAVQEEHKKQPAVTGEPVASQEKETHDDTSLSKRQKEKWVTYDFVPTVSFETQLPQIRKQSRGGARNAHNSRSTPTSVPLSEKNAVSSTQTVTSRNESKERAKEGSPGPNRTNSQPPAFKRASMDASGAPKEQKRGTAHGGNERVNIDRGKEVATTQATQQHSNGSLNHATRSEGRPERGRGGFRGRGLHHAPNGHPHQLNGFNYNNGSGAGRPQGPYSPPPRQGPHGQGFTPSSQRGGRGRGGAGNNYHRMSLPNGTTRLPPIQASFSPYEYPMHPMSAVPFSSPPQIWDTTAFDLLKSQIEYYFSIENLCKDVFLRRHMDSQGFVNLHFIAAFRRMRDLTKNSSSPMSAIRHACDVSNKVELVVGDDENEYVRRLDDWQHWILDMESRDPLARNDGPSRLSFETQSLSSVNPFNEAAAPMAYGVAFPMAYSPQGNNHYAHFPDGMGAGQVPNGLVNGHGSTQLSADVPDFSPSGSNATARQAFEGSANYSPGTVNGNPLANGIHGE</sequence>
<dbReference type="InterPro" id="IPR045180">
    <property type="entry name" value="La_dom_prot"/>
</dbReference>
<reference evidence="5 6" key="1">
    <citation type="journal article" date="2016" name="Genome Biol. Evol.">
        <title>Divergent and convergent evolution of fungal pathogenicity.</title>
        <authorList>
            <person name="Shang Y."/>
            <person name="Xiao G."/>
            <person name="Zheng P."/>
            <person name="Cen K."/>
            <person name="Zhan S."/>
            <person name="Wang C."/>
        </authorList>
    </citation>
    <scope>NUCLEOTIDE SEQUENCE [LARGE SCALE GENOMIC DNA]</scope>
    <source>
        <strain evidence="5 6">RCEF 2490</strain>
    </source>
</reference>
<feature type="compositionally biased region" description="Polar residues" evidence="3">
    <location>
        <begin position="221"/>
        <end position="237"/>
    </location>
</feature>
<evidence type="ECO:0000256" key="3">
    <source>
        <dbReference type="SAM" id="MobiDB-lite"/>
    </source>
</evidence>
<feature type="compositionally biased region" description="Polar residues" evidence="3">
    <location>
        <begin position="436"/>
        <end position="452"/>
    </location>
</feature>
<feature type="region of interest" description="Disordered" evidence="3">
    <location>
        <begin position="1"/>
        <end position="542"/>
    </location>
</feature>
<dbReference type="GO" id="GO:0003723">
    <property type="term" value="F:RNA binding"/>
    <property type="evidence" value="ECO:0007669"/>
    <property type="project" value="UniProtKB-UniRule"/>
</dbReference>
<feature type="compositionally biased region" description="Basic and acidic residues" evidence="3">
    <location>
        <begin position="303"/>
        <end position="313"/>
    </location>
</feature>
<feature type="compositionally biased region" description="Basic and acidic residues" evidence="3">
    <location>
        <begin position="157"/>
        <end position="174"/>
    </location>
</feature>
<organism evidence="5 6">
    <name type="scientific">Moelleriella libera RCEF 2490</name>
    <dbReference type="NCBI Taxonomy" id="1081109"/>
    <lineage>
        <taxon>Eukaryota</taxon>
        <taxon>Fungi</taxon>
        <taxon>Dikarya</taxon>
        <taxon>Ascomycota</taxon>
        <taxon>Pezizomycotina</taxon>
        <taxon>Sordariomycetes</taxon>
        <taxon>Hypocreomycetidae</taxon>
        <taxon>Hypocreales</taxon>
        <taxon>Clavicipitaceae</taxon>
        <taxon>Moelleriella</taxon>
    </lineage>
</organism>
<feature type="compositionally biased region" description="Basic and acidic residues" evidence="3">
    <location>
        <begin position="84"/>
        <end position="118"/>
    </location>
</feature>
<dbReference type="EMBL" id="AZGY01000010">
    <property type="protein sequence ID" value="KZZ94797.1"/>
    <property type="molecule type" value="Genomic_DNA"/>
</dbReference>
<evidence type="ECO:0000256" key="1">
    <source>
        <dbReference type="ARBA" id="ARBA00022884"/>
    </source>
</evidence>
<gene>
    <name evidence="5" type="ORF">AAL_04908</name>
</gene>
<proteinExistence type="predicted"/>
<dbReference type="Proteomes" id="UP000078544">
    <property type="component" value="Unassembled WGS sequence"/>
</dbReference>
<feature type="compositionally biased region" description="Basic and acidic residues" evidence="3">
    <location>
        <begin position="242"/>
        <end position="266"/>
    </location>
</feature>
<comment type="caution">
    <text evidence="5">The sequence shown here is derived from an EMBL/GenBank/DDBJ whole genome shotgun (WGS) entry which is preliminary data.</text>
</comment>
<dbReference type="Gene3D" id="1.10.10.10">
    <property type="entry name" value="Winged helix-like DNA-binding domain superfamily/Winged helix DNA-binding domain"/>
    <property type="match status" value="1"/>
</dbReference>
<evidence type="ECO:0000313" key="5">
    <source>
        <dbReference type="EMBL" id="KZZ94797.1"/>
    </source>
</evidence>
<feature type="compositionally biased region" description="Polar residues" evidence="3">
    <location>
        <begin position="771"/>
        <end position="782"/>
    </location>
</feature>
<dbReference type="PROSITE" id="PS50961">
    <property type="entry name" value="HTH_LA"/>
    <property type="match status" value="1"/>
</dbReference>
<evidence type="ECO:0000313" key="6">
    <source>
        <dbReference type="Proteomes" id="UP000078544"/>
    </source>
</evidence>
<keyword evidence="6" id="KW-1185">Reference proteome</keyword>
<protein>
    <submittedName>
        <fullName evidence="5">La domain family</fullName>
    </submittedName>
</protein>
<dbReference type="InterPro" id="IPR006630">
    <property type="entry name" value="La_HTH"/>
</dbReference>
<name>A0A168B4W4_9HYPO</name>
<dbReference type="InterPro" id="IPR036390">
    <property type="entry name" value="WH_DNA-bd_sf"/>
</dbReference>
<dbReference type="AlphaFoldDB" id="A0A168B4W4"/>
<feature type="compositionally biased region" description="Polar residues" evidence="3">
    <location>
        <begin position="350"/>
        <end position="377"/>
    </location>
</feature>